<evidence type="ECO:0000313" key="5">
    <source>
        <dbReference type="Proteomes" id="UP000297753"/>
    </source>
</evidence>
<evidence type="ECO:0000259" key="3">
    <source>
        <dbReference type="PROSITE" id="PS51084"/>
    </source>
</evidence>
<dbReference type="InterPro" id="IPR001310">
    <property type="entry name" value="Histidine_triad_HIT"/>
</dbReference>
<accession>A0A4Y8W8S3</accession>
<feature type="active site" description="Tele-AMP-histidine intermediate" evidence="1">
    <location>
        <position position="98"/>
    </location>
</feature>
<dbReference type="GO" id="GO:0009117">
    <property type="term" value="P:nucleotide metabolic process"/>
    <property type="evidence" value="ECO:0007669"/>
    <property type="project" value="TreeGrafter"/>
</dbReference>
<dbReference type="GO" id="GO:0003824">
    <property type="term" value="F:catalytic activity"/>
    <property type="evidence" value="ECO:0007669"/>
    <property type="project" value="InterPro"/>
</dbReference>
<reference evidence="4 5" key="1">
    <citation type="submission" date="2019-01" db="EMBL/GenBank/DDBJ databases">
        <title>Vibrio BEI176 sp. nov, a marine bacterium isolated from China: eastern marignal seas.</title>
        <authorList>
            <person name="Li B."/>
        </authorList>
    </citation>
    <scope>NUCLEOTIDE SEQUENCE [LARGE SCALE GENOMIC DNA]</scope>
    <source>
        <strain evidence="4 5">BEI176</strain>
    </source>
</reference>
<protein>
    <submittedName>
        <fullName evidence="4">HIT family protein</fullName>
    </submittedName>
</protein>
<keyword evidence="5" id="KW-1185">Reference proteome</keyword>
<evidence type="ECO:0000313" key="4">
    <source>
        <dbReference type="EMBL" id="TFH89036.1"/>
    </source>
</evidence>
<name>A0A4Y8W8S3_9VIBR</name>
<dbReference type="InterPro" id="IPR011146">
    <property type="entry name" value="HIT-like"/>
</dbReference>
<feature type="domain" description="HIT" evidence="3">
    <location>
        <begin position="4"/>
        <end position="109"/>
    </location>
</feature>
<evidence type="ECO:0000256" key="1">
    <source>
        <dbReference type="PIRSR" id="PIRSR601310-1"/>
    </source>
</evidence>
<gene>
    <name evidence="4" type="ORF">ELS82_24505</name>
</gene>
<evidence type="ECO:0000256" key="2">
    <source>
        <dbReference type="PROSITE-ProRule" id="PRU00464"/>
    </source>
</evidence>
<dbReference type="AlphaFoldDB" id="A0A4Y8W8S3"/>
<organism evidence="4 5">
    <name type="scientific">Vibrio ouci</name>
    <dbReference type="NCBI Taxonomy" id="2499078"/>
    <lineage>
        <taxon>Bacteria</taxon>
        <taxon>Pseudomonadati</taxon>
        <taxon>Pseudomonadota</taxon>
        <taxon>Gammaproteobacteria</taxon>
        <taxon>Vibrionales</taxon>
        <taxon>Vibrionaceae</taxon>
        <taxon>Vibrio</taxon>
    </lineage>
</organism>
<dbReference type="EMBL" id="SATR01000145">
    <property type="protein sequence ID" value="TFH89036.1"/>
    <property type="molecule type" value="Genomic_DNA"/>
</dbReference>
<dbReference type="RefSeq" id="WP_134837715.1">
    <property type="nucleotide sequence ID" value="NZ_SATR01000145.1"/>
</dbReference>
<feature type="short sequence motif" description="Histidine triad motif" evidence="2">
    <location>
        <begin position="94"/>
        <end position="98"/>
    </location>
</feature>
<dbReference type="InterPro" id="IPR036265">
    <property type="entry name" value="HIT-like_sf"/>
</dbReference>
<sequence length="130" mass="15015">MKTIVEQIVNREIEAVIVYESKDVIAFADHDPINFGHILICPTYPYESYIALPEQVLLEIQSVARDLYTRIENAFEPDGISFIQNNGQFNELSHYHLHIFPRFCGDKFGWESSDLGVQSIEKLRQSLARL</sequence>
<dbReference type="Proteomes" id="UP000297753">
    <property type="component" value="Unassembled WGS sequence"/>
</dbReference>
<dbReference type="SUPFAM" id="SSF54197">
    <property type="entry name" value="HIT-like"/>
    <property type="match status" value="1"/>
</dbReference>
<dbReference type="PANTHER" id="PTHR46648">
    <property type="entry name" value="HIT FAMILY PROTEIN 1"/>
    <property type="match status" value="1"/>
</dbReference>
<dbReference type="OrthoDB" id="9784774at2"/>
<dbReference type="PRINTS" id="PR00332">
    <property type="entry name" value="HISTRIAD"/>
</dbReference>
<dbReference type="PROSITE" id="PS51084">
    <property type="entry name" value="HIT_2"/>
    <property type="match status" value="1"/>
</dbReference>
<comment type="caution">
    <text evidence="4">The sequence shown here is derived from an EMBL/GenBank/DDBJ whole genome shotgun (WGS) entry which is preliminary data.</text>
</comment>
<dbReference type="Pfam" id="PF01230">
    <property type="entry name" value="HIT"/>
    <property type="match status" value="1"/>
</dbReference>
<dbReference type="Gene3D" id="3.30.428.10">
    <property type="entry name" value="HIT-like"/>
    <property type="match status" value="1"/>
</dbReference>
<dbReference type="PANTHER" id="PTHR46648:SF1">
    <property type="entry name" value="ADENOSINE 5'-MONOPHOSPHORAMIDASE HNT1"/>
    <property type="match status" value="1"/>
</dbReference>
<proteinExistence type="predicted"/>